<name>A0A927A3F6_9NOST</name>
<comment type="caution">
    <text evidence="2">The sequence shown here is derived from an EMBL/GenBank/DDBJ whole genome shotgun (WGS) entry which is preliminary data.</text>
</comment>
<evidence type="ECO:0000313" key="3">
    <source>
        <dbReference type="Proteomes" id="UP000662185"/>
    </source>
</evidence>
<dbReference type="Proteomes" id="UP000662185">
    <property type="component" value="Unassembled WGS sequence"/>
</dbReference>
<dbReference type="EMBL" id="JACJQU010000027">
    <property type="protein sequence ID" value="MBD2296674.1"/>
    <property type="molecule type" value="Genomic_DNA"/>
</dbReference>
<dbReference type="RefSeq" id="WP_190564790.1">
    <property type="nucleotide sequence ID" value="NZ_JACJQU010000027.1"/>
</dbReference>
<protein>
    <submittedName>
        <fullName evidence="2">Uncharacterized protein</fullName>
    </submittedName>
</protein>
<organism evidence="2 3">
    <name type="scientific">Anabaena sphaerica FACHB-251</name>
    <dbReference type="NCBI Taxonomy" id="2692883"/>
    <lineage>
        <taxon>Bacteria</taxon>
        <taxon>Bacillati</taxon>
        <taxon>Cyanobacteriota</taxon>
        <taxon>Cyanophyceae</taxon>
        <taxon>Nostocales</taxon>
        <taxon>Nostocaceae</taxon>
        <taxon>Anabaena</taxon>
    </lineage>
</organism>
<gene>
    <name evidence="2" type="ORF">H6G06_25125</name>
</gene>
<accession>A0A927A3F6</accession>
<keyword evidence="3" id="KW-1185">Reference proteome</keyword>
<sequence>MSSNRLQAVQKAEEAHRQNIQRSVKHRLEVARAKDDENLVRLLEAEQAYYS</sequence>
<reference evidence="3" key="1">
    <citation type="journal article" date="2020" name="ISME J.">
        <title>Comparative genomics reveals insights into cyanobacterial evolution and habitat adaptation.</title>
        <authorList>
            <person name="Chen M.Y."/>
            <person name="Teng W.K."/>
            <person name="Zhao L."/>
            <person name="Hu C.X."/>
            <person name="Zhou Y.K."/>
            <person name="Han B.P."/>
            <person name="Song L.R."/>
            <person name="Shu W.S."/>
        </authorList>
    </citation>
    <scope>NUCLEOTIDE SEQUENCE [LARGE SCALE GENOMIC DNA]</scope>
    <source>
        <strain evidence="3">FACHB-251</strain>
    </source>
</reference>
<proteinExistence type="predicted"/>
<evidence type="ECO:0000313" key="2">
    <source>
        <dbReference type="EMBL" id="MBD2296674.1"/>
    </source>
</evidence>
<dbReference type="AlphaFoldDB" id="A0A927A3F6"/>
<evidence type="ECO:0000256" key="1">
    <source>
        <dbReference type="SAM" id="MobiDB-lite"/>
    </source>
</evidence>
<feature type="region of interest" description="Disordered" evidence="1">
    <location>
        <begin position="1"/>
        <end position="20"/>
    </location>
</feature>